<organism evidence="1 2">
    <name type="scientific">Lysinibacillus macroides</name>
    <dbReference type="NCBI Taxonomy" id="33935"/>
    <lineage>
        <taxon>Bacteria</taxon>
        <taxon>Bacillati</taxon>
        <taxon>Bacillota</taxon>
        <taxon>Bacilli</taxon>
        <taxon>Bacillales</taxon>
        <taxon>Bacillaceae</taxon>
        <taxon>Lysinibacillus</taxon>
    </lineage>
</organism>
<dbReference type="AlphaFoldDB" id="A0A0M9DN61"/>
<dbReference type="Proteomes" id="UP000037977">
    <property type="component" value="Unassembled WGS sequence"/>
</dbReference>
<name>A0A0M9DN61_9BACI</name>
<dbReference type="NCBIfam" id="NF005679">
    <property type="entry name" value="PRK07475.1"/>
    <property type="match status" value="1"/>
</dbReference>
<sequence>MIESGQHRIDLTAGYFDPSEQTEIKMSKGKYVSGYAVGILFLDECWYPILPGNVANLTTYNFPVVLKVVDNCTQERIHRGDPALEQDIIRAAQELERYGAKAICAACGFFGNYQKAVAEAVNIPVFLSSVIQLPWISSGLKSSQKILMLTADAKGITDHVLDNCQALALKDRIVIKDLYHLPEFSAIVQSRGHFDNEQVKAEVLGALAEALEADPAIGAILLECSDLPPYAYAIQQYSQLPVYDFISMINWVHQSQSQKPYVGFI</sequence>
<protein>
    <submittedName>
        <fullName evidence="1">Arylsulfatase</fullName>
    </submittedName>
</protein>
<dbReference type="STRING" id="33935.ADM90_01065"/>
<dbReference type="PATRIC" id="fig|33935.3.peg.3057"/>
<gene>
    <name evidence="1" type="ORF">ADM90_01065</name>
</gene>
<evidence type="ECO:0000313" key="1">
    <source>
        <dbReference type="EMBL" id="KOY84033.1"/>
    </source>
</evidence>
<keyword evidence="2" id="KW-1185">Reference proteome</keyword>
<dbReference type="EMBL" id="LGCI01000002">
    <property type="protein sequence ID" value="KOY84033.1"/>
    <property type="molecule type" value="Genomic_DNA"/>
</dbReference>
<comment type="caution">
    <text evidence="1">The sequence shown here is derived from an EMBL/GenBank/DDBJ whole genome shotgun (WGS) entry which is preliminary data.</text>
</comment>
<accession>A0A0M9DN61</accession>
<evidence type="ECO:0000313" key="2">
    <source>
        <dbReference type="Proteomes" id="UP000037977"/>
    </source>
</evidence>
<dbReference type="OrthoDB" id="1676875at2"/>
<proteinExistence type="predicted"/>
<dbReference type="RefSeq" id="WP_053993225.1">
    <property type="nucleotide sequence ID" value="NZ_CP065643.1"/>
</dbReference>
<reference evidence="1 2" key="1">
    <citation type="submission" date="2015-07" db="EMBL/GenBank/DDBJ databases">
        <title>Genome sequencing project for genomic taxonomy and phylogenomics of Bacillus-like bacteria.</title>
        <authorList>
            <person name="Liu B."/>
            <person name="Wang J."/>
            <person name="Zhu Y."/>
            <person name="Liu G."/>
            <person name="Chen Q."/>
            <person name="Chen Z."/>
            <person name="Che J."/>
            <person name="Ge C."/>
            <person name="Shi H."/>
            <person name="Pan Z."/>
            <person name="Liu X."/>
        </authorList>
    </citation>
    <scope>NUCLEOTIDE SEQUENCE [LARGE SCALE GENOMIC DNA]</scope>
    <source>
        <strain evidence="1 2">DSM 54</strain>
    </source>
</reference>